<accession>A0A6V8K8P9</accession>
<reference evidence="2 3" key="2">
    <citation type="submission" date="2020-03" db="EMBL/GenBank/DDBJ databases">
        <authorList>
            <person name="Ichikawa N."/>
            <person name="Kimura A."/>
            <person name="Kitahashi Y."/>
            <person name="Uohara A."/>
        </authorList>
    </citation>
    <scope>NUCLEOTIDE SEQUENCE [LARGE SCALE GENOMIC DNA]</scope>
    <source>
        <strain evidence="2 3">NBRC 108639</strain>
    </source>
</reference>
<sequence length="345" mass="37497">MKEAHTMANQQTPDRVSSEPVPVPPPTDDVDRDQDRDPAEDVTDRVPGDTLDDRGTFDDPVLAGERNDPDDLTAVSPGAPEYHDPAPQNTAFGAATVGGAAAAAAQAGPSREVRDRDGVEEGVIDDGDPDIVLDDRHADHNGHDVRDDFDTNRDTDLDADRATAFDGDRVTADDSDRTAAFEEDRTAFEDERTAAFDADREAEERAYEDTADRGHLSADAEAGDDFRRDEEFGGPSDLPEATPATEIPAEVPATAAVEEPIAGLWGEGTAQGYRDRWREVQLRFVDDPPAAAREANQLVEEAVGALTAELSRQKEQLSGWSGEDTEDLRAVVRRHRDFLDRLLGL</sequence>
<dbReference type="Proteomes" id="UP000482800">
    <property type="component" value="Unassembled WGS sequence"/>
</dbReference>
<protein>
    <submittedName>
        <fullName evidence="2">Uncharacterized protein</fullName>
    </submittedName>
</protein>
<keyword evidence="3" id="KW-1185">Reference proteome</keyword>
<comment type="caution">
    <text evidence="2">The sequence shown here is derived from an EMBL/GenBank/DDBJ whole genome shotgun (WGS) entry which is preliminary data.</text>
</comment>
<feature type="compositionally biased region" description="Basic and acidic residues" evidence="1">
    <location>
        <begin position="33"/>
        <end position="57"/>
    </location>
</feature>
<feature type="compositionally biased region" description="Acidic residues" evidence="1">
    <location>
        <begin position="120"/>
        <end position="132"/>
    </location>
</feature>
<organism evidence="2 3">
    <name type="scientific">Phytohabitans houttuyneae</name>
    <dbReference type="NCBI Taxonomy" id="1076126"/>
    <lineage>
        <taxon>Bacteria</taxon>
        <taxon>Bacillati</taxon>
        <taxon>Actinomycetota</taxon>
        <taxon>Actinomycetes</taxon>
        <taxon>Micromonosporales</taxon>
        <taxon>Micromonosporaceae</taxon>
    </lineage>
</organism>
<evidence type="ECO:0000256" key="1">
    <source>
        <dbReference type="SAM" id="MobiDB-lite"/>
    </source>
</evidence>
<name>A0A6V8K8P9_9ACTN</name>
<feature type="compositionally biased region" description="Low complexity" evidence="1">
    <location>
        <begin position="239"/>
        <end position="255"/>
    </location>
</feature>
<evidence type="ECO:0000313" key="2">
    <source>
        <dbReference type="EMBL" id="GFJ78509.1"/>
    </source>
</evidence>
<dbReference type="EMBL" id="BLPF01000001">
    <property type="protein sequence ID" value="GFJ78509.1"/>
    <property type="molecule type" value="Genomic_DNA"/>
</dbReference>
<evidence type="ECO:0000313" key="3">
    <source>
        <dbReference type="Proteomes" id="UP000482800"/>
    </source>
</evidence>
<feature type="compositionally biased region" description="Low complexity" evidence="1">
    <location>
        <begin position="91"/>
        <end position="108"/>
    </location>
</feature>
<reference evidence="2 3" key="1">
    <citation type="submission" date="2020-03" db="EMBL/GenBank/DDBJ databases">
        <title>Whole genome shotgun sequence of Phytohabitans houttuyneae NBRC 108639.</title>
        <authorList>
            <person name="Komaki H."/>
            <person name="Tamura T."/>
        </authorList>
    </citation>
    <scope>NUCLEOTIDE SEQUENCE [LARGE SCALE GENOMIC DNA]</scope>
    <source>
        <strain evidence="2 3">NBRC 108639</strain>
    </source>
</reference>
<feature type="region of interest" description="Disordered" evidence="1">
    <location>
        <begin position="1"/>
        <end position="255"/>
    </location>
</feature>
<dbReference type="AlphaFoldDB" id="A0A6V8K8P9"/>
<proteinExistence type="predicted"/>
<gene>
    <name evidence="2" type="ORF">Phou_026890</name>
</gene>
<feature type="compositionally biased region" description="Basic and acidic residues" evidence="1">
    <location>
        <begin position="133"/>
        <end position="231"/>
    </location>
</feature>